<dbReference type="SMART" id="SM00249">
    <property type="entry name" value="PHD"/>
    <property type="match status" value="1"/>
</dbReference>
<dbReference type="GO" id="GO:0000785">
    <property type="term" value="C:chromatin"/>
    <property type="evidence" value="ECO:0007669"/>
    <property type="project" value="UniProtKB-ARBA"/>
</dbReference>
<feature type="binding site" evidence="11">
    <location>
        <position position="216"/>
    </location>
    <ligand>
        <name>Zn(2+)</name>
        <dbReference type="ChEBI" id="CHEBI:29105"/>
        <label>1</label>
    </ligand>
</feature>
<feature type="compositionally biased region" description="Polar residues" evidence="14">
    <location>
        <begin position="152"/>
        <end position="167"/>
    </location>
</feature>
<dbReference type="Proteomes" id="UP000310189">
    <property type="component" value="Unassembled WGS sequence"/>
</dbReference>
<dbReference type="SUPFAM" id="SSF57903">
    <property type="entry name" value="FYVE/PHD zinc finger"/>
    <property type="match status" value="1"/>
</dbReference>
<evidence type="ECO:0000256" key="10">
    <source>
        <dbReference type="ARBA" id="ARBA00023242"/>
    </source>
</evidence>
<comment type="caution">
    <text evidence="16">The sequence shown here is derived from an EMBL/GenBank/DDBJ whole genome shotgun (WGS) entry which is preliminary data.</text>
</comment>
<dbReference type="OrthoDB" id="5411773at2759"/>
<protein>
    <recommendedName>
        <fullName evidence="13">Chromatin modification-related protein</fullName>
    </recommendedName>
</protein>
<feature type="binding site" evidence="11">
    <location>
        <position position="238"/>
    </location>
    <ligand>
        <name>Zn(2+)</name>
        <dbReference type="ChEBI" id="CHEBI:29105"/>
        <label>1</label>
    </ligand>
</feature>
<dbReference type="InterPro" id="IPR001965">
    <property type="entry name" value="Znf_PHD"/>
</dbReference>
<evidence type="ECO:0000256" key="14">
    <source>
        <dbReference type="SAM" id="MobiDB-lite"/>
    </source>
</evidence>
<sequence>MDEAGIVATEFLGSLDNLQLEFKFILNEVRVRDDKCLEMRDKIQSKEVELNKASTLPEENTLSGYYDTLETLSNEKLFWSNKLDLLMKKHLKRLDLDLVSIRQLSSNLNPMHSTTTPLPLPQLKQPQQQPQSPAPASVSTPTAPNPKKRKLSSTNQSTSKKSRNSSIKPEESEEEQSMDGLDADSISDSTKNGAITDQTGEQSNDQDEDDAAYCYCQKKSYGNMIGCENDDCPIQWFHFGCVNIKPPEPDVWFCSECKSKLGLNTQTPSKKAVQALKKKK</sequence>
<dbReference type="InterPro" id="IPR013083">
    <property type="entry name" value="Znf_RING/FYVE/PHD"/>
</dbReference>
<evidence type="ECO:0000256" key="7">
    <source>
        <dbReference type="ARBA" id="ARBA00022853"/>
    </source>
</evidence>
<keyword evidence="17" id="KW-1185">Reference proteome</keyword>
<accession>A0A4T0FHX3</accession>
<comment type="subcellular location">
    <subcellularLocation>
        <location evidence="1 13">Nucleus</location>
    </subcellularLocation>
</comment>
<comment type="domain">
    <text evidence="13">The PHD-type zinc finger mediates the binding to H3K4me3.</text>
</comment>
<evidence type="ECO:0000256" key="5">
    <source>
        <dbReference type="ARBA" id="ARBA00022771"/>
    </source>
</evidence>
<dbReference type="CDD" id="cd15505">
    <property type="entry name" value="PHD_ING"/>
    <property type="match status" value="1"/>
</dbReference>
<feature type="binding site" evidence="11">
    <location>
        <position position="214"/>
    </location>
    <ligand>
        <name>Zn(2+)</name>
        <dbReference type="ChEBI" id="CHEBI:29105"/>
        <label>1</label>
    </ligand>
</feature>
<evidence type="ECO:0000256" key="6">
    <source>
        <dbReference type="ARBA" id="ARBA00022833"/>
    </source>
</evidence>
<feature type="domain" description="PHD-type" evidence="15">
    <location>
        <begin position="211"/>
        <end position="260"/>
    </location>
</feature>
<feature type="compositionally biased region" description="Low complexity" evidence="14">
    <location>
        <begin position="114"/>
        <end position="142"/>
    </location>
</feature>
<evidence type="ECO:0000259" key="15">
    <source>
        <dbReference type="PROSITE" id="PS50016"/>
    </source>
</evidence>
<dbReference type="GO" id="GO:0008270">
    <property type="term" value="F:zinc ion binding"/>
    <property type="evidence" value="ECO:0007669"/>
    <property type="project" value="UniProtKB-KW"/>
</dbReference>
<evidence type="ECO:0000256" key="11">
    <source>
        <dbReference type="PIRSR" id="PIRSR628651-51"/>
    </source>
</evidence>
<keyword evidence="3" id="KW-0341">Growth regulation</keyword>
<feature type="binding site" evidence="11">
    <location>
        <position position="227"/>
    </location>
    <ligand>
        <name>Zn(2+)</name>
        <dbReference type="ChEBI" id="CHEBI:29105"/>
        <label>2</label>
    </ligand>
</feature>
<dbReference type="InterPro" id="IPR024610">
    <property type="entry name" value="ING_N_histone-binding"/>
</dbReference>
<dbReference type="InterPro" id="IPR028651">
    <property type="entry name" value="ING_fam"/>
</dbReference>
<feature type="binding site" evidence="11">
    <location>
        <position position="241"/>
    </location>
    <ligand>
        <name>Zn(2+)</name>
        <dbReference type="ChEBI" id="CHEBI:29105"/>
        <label>1</label>
    </ligand>
</feature>
<keyword evidence="10 13" id="KW-0539">Nucleus</keyword>
<dbReference type="InterPro" id="IPR019786">
    <property type="entry name" value="Zinc_finger_PHD-type_CS"/>
</dbReference>
<organism evidence="16 17">
    <name type="scientific">Wallemia hederae</name>
    <dbReference type="NCBI Taxonomy" id="1540922"/>
    <lineage>
        <taxon>Eukaryota</taxon>
        <taxon>Fungi</taxon>
        <taxon>Dikarya</taxon>
        <taxon>Basidiomycota</taxon>
        <taxon>Wallemiomycotina</taxon>
        <taxon>Wallemiomycetes</taxon>
        <taxon>Wallemiales</taxon>
        <taxon>Wallemiaceae</taxon>
        <taxon>Wallemia</taxon>
    </lineage>
</organism>
<keyword evidence="6 11" id="KW-0862">Zinc</keyword>
<keyword evidence="4 11" id="KW-0479">Metal-binding</keyword>
<dbReference type="AlphaFoldDB" id="A0A4T0FHX3"/>
<dbReference type="PANTHER" id="PTHR10333">
    <property type="entry name" value="INHIBITOR OF GROWTH PROTEIN"/>
    <property type="match status" value="1"/>
</dbReference>
<feature type="binding site" evidence="11">
    <location>
        <position position="254"/>
    </location>
    <ligand>
        <name>Zn(2+)</name>
        <dbReference type="ChEBI" id="CHEBI:29105"/>
        <label>2</label>
    </ligand>
</feature>
<dbReference type="Gene3D" id="6.10.140.1740">
    <property type="match status" value="1"/>
</dbReference>
<name>A0A4T0FHX3_9BASI</name>
<feature type="compositionally biased region" description="Polar residues" evidence="14">
    <location>
        <begin position="186"/>
        <end position="203"/>
    </location>
</feature>
<dbReference type="PROSITE" id="PS50016">
    <property type="entry name" value="ZF_PHD_2"/>
    <property type="match status" value="1"/>
</dbReference>
<feature type="region of interest" description="Disordered" evidence="14">
    <location>
        <begin position="108"/>
        <end position="209"/>
    </location>
</feature>
<dbReference type="SMART" id="SM01408">
    <property type="entry name" value="ING"/>
    <property type="match status" value="1"/>
</dbReference>
<evidence type="ECO:0000256" key="8">
    <source>
        <dbReference type="ARBA" id="ARBA00023015"/>
    </source>
</evidence>
<evidence type="ECO:0000256" key="12">
    <source>
        <dbReference type="PROSITE-ProRule" id="PRU00146"/>
    </source>
</evidence>
<evidence type="ECO:0000256" key="3">
    <source>
        <dbReference type="ARBA" id="ARBA00022604"/>
    </source>
</evidence>
<dbReference type="Gene3D" id="3.30.40.10">
    <property type="entry name" value="Zinc/RING finger domain, C3HC4 (zinc finger)"/>
    <property type="match status" value="1"/>
</dbReference>
<dbReference type="PROSITE" id="PS01359">
    <property type="entry name" value="ZF_PHD_1"/>
    <property type="match status" value="1"/>
</dbReference>
<feature type="binding site" evidence="11">
    <location>
        <position position="257"/>
    </location>
    <ligand>
        <name>Zn(2+)</name>
        <dbReference type="ChEBI" id="CHEBI:29105"/>
        <label>2</label>
    </ligand>
</feature>
<proteinExistence type="inferred from homology"/>
<evidence type="ECO:0000256" key="1">
    <source>
        <dbReference type="ARBA" id="ARBA00004123"/>
    </source>
</evidence>
<dbReference type="InterPro" id="IPR011011">
    <property type="entry name" value="Znf_FYVE_PHD"/>
</dbReference>
<dbReference type="CDD" id="cd16858">
    <property type="entry name" value="ING_ING3_Yng2p"/>
    <property type="match status" value="1"/>
</dbReference>
<comment type="similarity">
    <text evidence="2 13">Belongs to the ING family.</text>
</comment>
<evidence type="ECO:0000256" key="9">
    <source>
        <dbReference type="ARBA" id="ARBA00023163"/>
    </source>
</evidence>
<dbReference type="EMBL" id="SPNW01000049">
    <property type="protein sequence ID" value="TIA87708.1"/>
    <property type="molecule type" value="Genomic_DNA"/>
</dbReference>
<evidence type="ECO:0000256" key="2">
    <source>
        <dbReference type="ARBA" id="ARBA00010210"/>
    </source>
</evidence>
<comment type="subunit">
    <text evidence="13">Component of an histone acetyltransferase complex. Interacts with H3K4me3 and to a lesser extent with H3K4me2.</text>
</comment>
<keyword evidence="5 12" id="KW-0863">Zinc-finger</keyword>
<keyword evidence="9" id="KW-0804">Transcription</keyword>
<evidence type="ECO:0000256" key="13">
    <source>
        <dbReference type="RuleBase" id="RU361213"/>
    </source>
</evidence>
<gene>
    <name evidence="16" type="ORF">E3P99_03014</name>
</gene>
<evidence type="ECO:0000256" key="4">
    <source>
        <dbReference type="ARBA" id="ARBA00022723"/>
    </source>
</evidence>
<keyword evidence="7 13" id="KW-0156">Chromatin regulator</keyword>
<feature type="binding site" evidence="11">
    <location>
        <position position="232"/>
    </location>
    <ligand>
        <name>Zn(2+)</name>
        <dbReference type="ChEBI" id="CHEBI:29105"/>
        <label>2</label>
    </ligand>
</feature>
<dbReference type="Pfam" id="PF12998">
    <property type="entry name" value="ING"/>
    <property type="match status" value="1"/>
</dbReference>
<reference evidence="16 17" key="1">
    <citation type="submission" date="2019-03" db="EMBL/GenBank/DDBJ databases">
        <title>Sequencing 23 genomes of Wallemia ichthyophaga.</title>
        <authorList>
            <person name="Gostincar C."/>
        </authorList>
    </citation>
    <scope>NUCLEOTIDE SEQUENCE [LARGE SCALE GENOMIC DNA]</scope>
    <source>
        <strain evidence="16 17">EXF-5753</strain>
    </source>
</reference>
<evidence type="ECO:0000313" key="17">
    <source>
        <dbReference type="Proteomes" id="UP000310189"/>
    </source>
</evidence>
<keyword evidence="8" id="KW-0805">Transcription regulation</keyword>
<dbReference type="GO" id="GO:0006325">
    <property type="term" value="P:chromatin organization"/>
    <property type="evidence" value="ECO:0007669"/>
    <property type="project" value="UniProtKB-KW"/>
</dbReference>
<dbReference type="GO" id="GO:0005634">
    <property type="term" value="C:nucleus"/>
    <property type="evidence" value="ECO:0007669"/>
    <property type="project" value="UniProtKB-SubCell"/>
</dbReference>
<dbReference type="PANTHER" id="PTHR10333:SF103">
    <property type="entry name" value="INHIBITOR OF GROWTH PROTEIN 3"/>
    <property type="match status" value="1"/>
</dbReference>
<evidence type="ECO:0000313" key="16">
    <source>
        <dbReference type="EMBL" id="TIA87708.1"/>
    </source>
</evidence>
<comment type="function">
    <text evidence="13">Component of an histone acetyltransferase complex.</text>
</comment>
<dbReference type="InterPro" id="IPR019787">
    <property type="entry name" value="Znf_PHD-finger"/>
</dbReference>